<sequence>MGEDGIGLVLARATELRLKISNCIHRASSIAHSPLNGPLSTERALRNRKFDSRLRVEVNEAEDQENEEEEEAERLLNICNALESLETQLSALQALRQQQLYEKEVALAEIESSRRMLIDKLRDYQGKELEVIREACTFASETVEHNSDLLLPPYPSLPPYPMRSMHKCNGLIAIDPRIEAKKSGDEKEKNRAQAGAKSSRKGLGFFVSSALIVVGVVSILSLSGFGPNLRKLGSRFKVLSLLERSENENLRSARAGQCPAGRILVVENGDARCLVKERIEVPFSAIAATAKPDMNYGCG</sequence>
<reference evidence="1 2" key="1">
    <citation type="journal article" date="2022" name="DNA Res.">
        <title>Chromosomal-level genome assembly of the orchid tree Bauhinia variegata (Leguminosae; Cercidoideae) supports the allotetraploid origin hypothesis of Bauhinia.</title>
        <authorList>
            <person name="Zhong Y."/>
            <person name="Chen Y."/>
            <person name="Zheng D."/>
            <person name="Pang J."/>
            <person name="Liu Y."/>
            <person name="Luo S."/>
            <person name="Meng S."/>
            <person name="Qian L."/>
            <person name="Wei D."/>
            <person name="Dai S."/>
            <person name="Zhou R."/>
        </authorList>
    </citation>
    <scope>NUCLEOTIDE SEQUENCE [LARGE SCALE GENOMIC DNA]</scope>
    <source>
        <strain evidence="1">BV-YZ2020</strain>
    </source>
</reference>
<protein>
    <submittedName>
        <fullName evidence="1">Uncharacterized protein</fullName>
    </submittedName>
</protein>
<comment type="caution">
    <text evidence="1">The sequence shown here is derived from an EMBL/GenBank/DDBJ whole genome shotgun (WGS) entry which is preliminary data.</text>
</comment>
<proteinExistence type="predicted"/>
<evidence type="ECO:0000313" key="2">
    <source>
        <dbReference type="Proteomes" id="UP000828941"/>
    </source>
</evidence>
<dbReference type="EMBL" id="CM039438">
    <property type="protein sequence ID" value="KAI4298383.1"/>
    <property type="molecule type" value="Genomic_DNA"/>
</dbReference>
<keyword evidence="2" id="KW-1185">Reference proteome</keyword>
<organism evidence="1 2">
    <name type="scientific">Bauhinia variegata</name>
    <name type="common">Purple orchid tree</name>
    <name type="synonym">Phanera variegata</name>
    <dbReference type="NCBI Taxonomy" id="167791"/>
    <lineage>
        <taxon>Eukaryota</taxon>
        <taxon>Viridiplantae</taxon>
        <taxon>Streptophyta</taxon>
        <taxon>Embryophyta</taxon>
        <taxon>Tracheophyta</taxon>
        <taxon>Spermatophyta</taxon>
        <taxon>Magnoliopsida</taxon>
        <taxon>eudicotyledons</taxon>
        <taxon>Gunneridae</taxon>
        <taxon>Pentapetalae</taxon>
        <taxon>rosids</taxon>
        <taxon>fabids</taxon>
        <taxon>Fabales</taxon>
        <taxon>Fabaceae</taxon>
        <taxon>Cercidoideae</taxon>
        <taxon>Cercideae</taxon>
        <taxon>Bauhiniinae</taxon>
        <taxon>Bauhinia</taxon>
    </lineage>
</organism>
<name>A0ACB9KMD7_BAUVA</name>
<dbReference type="Proteomes" id="UP000828941">
    <property type="component" value="Chromosome 13"/>
</dbReference>
<evidence type="ECO:0000313" key="1">
    <source>
        <dbReference type="EMBL" id="KAI4298383.1"/>
    </source>
</evidence>
<accession>A0ACB9KMD7</accession>
<gene>
    <name evidence="1" type="ORF">L6164_031952</name>
</gene>